<evidence type="ECO:0000259" key="6">
    <source>
        <dbReference type="Pfam" id="PF06803"/>
    </source>
</evidence>
<feature type="compositionally biased region" description="Basic and acidic residues" evidence="5">
    <location>
        <begin position="21"/>
        <end position="30"/>
    </location>
</feature>
<keyword evidence="3" id="KW-1133">Transmembrane helix</keyword>
<evidence type="ECO:0000313" key="8">
    <source>
        <dbReference type="Proteomes" id="UP000798808"/>
    </source>
</evidence>
<evidence type="ECO:0000256" key="5">
    <source>
        <dbReference type="SAM" id="MobiDB-lite"/>
    </source>
</evidence>
<keyword evidence="8" id="KW-1185">Reference proteome</keyword>
<keyword evidence="4" id="KW-0472">Membrane</keyword>
<dbReference type="EMBL" id="SMLW01000588">
    <property type="protein sequence ID" value="MTI26595.1"/>
    <property type="molecule type" value="Genomic_DNA"/>
</dbReference>
<keyword evidence="2" id="KW-0812">Transmembrane</keyword>
<protein>
    <submittedName>
        <fullName evidence="7">DUF1232 domain-containing protein</fullName>
    </submittedName>
</protein>
<comment type="subcellular location">
    <subcellularLocation>
        <location evidence="1">Endomembrane system</location>
        <topology evidence="1">Multi-pass membrane protein</topology>
    </subcellularLocation>
</comment>
<name>A0ABW9RUC6_9BACT</name>
<evidence type="ECO:0000256" key="4">
    <source>
        <dbReference type="ARBA" id="ARBA00023136"/>
    </source>
</evidence>
<accession>A0ABW9RUC6</accession>
<evidence type="ECO:0000256" key="3">
    <source>
        <dbReference type="ARBA" id="ARBA00022989"/>
    </source>
</evidence>
<evidence type="ECO:0000256" key="2">
    <source>
        <dbReference type="ARBA" id="ARBA00022692"/>
    </source>
</evidence>
<dbReference type="Proteomes" id="UP000798808">
    <property type="component" value="Unassembled WGS sequence"/>
</dbReference>
<feature type="domain" description="DUF1232" evidence="6">
    <location>
        <begin position="115"/>
        <end position="150"/>
    </location>
</feature>
<proteinExistence type="predicted"/>
<comment type="caution">
    <text evidence="7">The sequence shown here is derived from an EMBL/GenBank/DDBJ whole genome shotgun (WGS) entry which is preliminary data.</text>
</comment>
<gene>
    <name evidence="7" type="ORF">E1163_16675</name>
</gene>
<evidence type="ECO:0000313" key="7">
    <source>
        <dbReference type="EMBL" id="MTI26595.1"/>
    </source>
</evidence>
<dbReference type="InterPro" id="IPR010652">
    <property type="entry name" value="DUF1232"/>
</dbReference>
<evidence type="ECO:0000256" key="1">
    <source>
        <dbReference type="ARBA" id="ARBA00004127"/>
    </source>
</evidence>
<feature type="region of interest" description="Disordered" evidence="5">
    <location>
        <begin position="1"/>
        <end position="30"/>
    </location>
</feature>
<dbReference type="Pfam" id="PF06803">
    <property type="entry name" value="DUF1232"/>
    <property type="match status" value="1"/>
</dbReference>
<organism evidence="7 8">
    <name type="scientific">Fulvivirga kasyanovii</name>
    <dbReference type="NCBI Taxonomy" id="396812"/>
    <lineage>
        <taxon>Bacteria</taxon>
        <taxon>Pseudomonadati</taxon>
        <taxon>Bacteroidota</taxon>
        <taxon>Cytophagia</taxon>
        <taxon>Cytophagales</taxon>
        <taxon>Fulvivirgaceae</taxon>
        <taxon>Fulvivirga</taxon>
    </lineage>
</organism>
<reference evidence="7 8" key="1">
    <citation type="submission" date="2019-02" db="EMBL/GenBank/DDBJ databases">
        <authorList>
            <person name="Goldberg S.R."/>
            <person name="Haltli B.A."/>
            <person name="Correa H."/>
            <person name="Russell K.G."/>
        </authorList>
    </citation>
    <scope>NUCLEOTIDE SEQUENCE [LARGE SCALE GENOMIC DNA]</scope>
    <source>
        <strain evidence="7 8">JCM 16186</strain>
    </source>
</reference>
<sequence>MTLSPASHMEQATKPTTDTNHSGDKMVPEKENSSATALSAVLESRFFSLAMKVAEKYSYSKSKVYRLLQHAFEKLKEESNRHRLRSDFMEKTQVLSRMAKAYYHGEYRKIPTTAVLRILGGLVYFVWILDLVPDFIPILGLADDLAVIVWVYNGLNNEIEDFERWETAISEDNYEG</sequence>